<evidence type="ECO:0000313" key="1">
    <source>
        <dbReference type="EMBL" id="AEF40864.1"/>
    </source>
</evidence>
<dbReference type="KEGG" id="asd:AS9A_2417"/>
<proteinExistence type="predicted"/>
<sequence length="40" mass="4191">MSNYAAHNVFQLPLPANAMMPAGAQREAGISSTLTDLPCT</sequence>
<keyword evidence="2" id="KW-1185">Reference proteome</keyword>
<gene>
    <name evidence="1" type="ordered locus">AS9A_2417</name>
</gene>
<dbReference type="EMBL" id="CP002786">
    <property type="protein sequence ID" value="AEF40864.1"/>
    <property type="molecule type" value="Genomic_DNA"/>
</dbReference>
<dbReference type="AlphaFoldDB" id="F6EER5"/>
<dbReference type="STRING" id="443218.AS9A_2417"/>
<reference evidence="1 2" key="1">
    <citation type="journal article" date="2011" name="J. Bacteriol.">
        <title>Complete genome sequence of Amycolicicoccus subflavus DQS3-9A1T, an actinomycete isolated from crude oil-polluted soil.</title>
        <authorList>
            <person name="Cai M."/>
            <person name="Chen W.M."/>
            <person name="Nie Y."/>
            <person name="Chi C.Q."/>
            <person name="Wang Y.N."/>
            <person name="Tang Y.Q."/>
            <person name="Li G.Y."/>
            <person name="Wu X.L."/>
        </authorList>
    </citation>
    <scope>NUCLEOTIDE SEQUENCE [LARGE SCALE GENOMIC DNA]</scope>
    <source>
        <strain evidence="2">DSM 45089 / DQS3-9A1</strain>
    </source>
</reference>
<organism evidence="1 2">
    <name type="scientific">Hoyosella subflava (strain DSM 45089 / JCM 17490 / NBRC 109087 / DQS3-9A1)</name>
    <name type="common">Amycolicicoccus subflavus</name>
    <dbReference type="NCBI Taxonomy" id="443218"/>
    <lineage>
        <taxon>Bacteria</taxon>
        <taxon>Bacillati</taxon>
        <taxon>Actinomycetota</taxon>
        <taxon>Actinomycetes</taxon>
        <taxon>Mycobacteriales</taxon>
        <taxon>Hoyosellaceae</taxon>
        <taxon>Hoyosella</taxon>
    </lineage>
</organism>
<dbReference type="Proteomes" id="UP000009235">
    <property type="component" value="Chromosome"/>
</dbReference>
<dbReference type="HOGENOM" id="CLU_3283877_0_0_11"/>
<protein>
    <submittedName>
        <fullName evidence="1">Uncharacterized protein</fullName>
    </submittedName>
</protein>
<accession>F6EER5</accession>
<name>F6EER5_HOYSD</name>
<evidence type="ECO:0000313" key="2">
    <source>
        <dbReference type="Proteomes" id="UP000009235"/>
    </source>
</evidence>